<feature type="transmembrane region" description="Helical" evidence="1">
    <location>
        <begin position="34"/>
        <end position="59"/>
    </location>
</feature>
<feature type="transmembrane region" description="Helical" evidence="1">
    <location>
        <begin position="71"/>
        <end position="93"/>
    </location>
</feature>
<dbReference type="EMBL" id="NHTK01006064">
    <property type="protein sequence ID" value="PPQ65508.1"/>
    <property type="molecule type" value="Genomic_DNA"/>
</dbReference>
<comment type="caution">
    <text evidence="2">The sequence shown here is derived from an EMBL/GenBank/DDBJ whole genome shotgun (WGS) entry which is preliminary data.</text>
</comment>
<evidence type="ECO:0000313" key="3">
    <source>
        <dbReference type="Proteomes" id="UP000284842"/>
    </source>
</evidence>
<accession>A0A409VGX2</accession>
<feature type="transmembrane region" description="Helical" evidence="1">
    <location>
        <begin position="432"/>
        <end position="457"/>
    </location>
</feature>
<evidence type="ECO:0000256" key="1">
    <source>
        <dbReference type="SAM" id="Phobius"/>
    </source>
</evidence>
<feature type="transmembrane region" description="Helical" evidence="1">
    <location>
        <begin position="399"/>
        <end position="426"/>
    </location>
</feature>
<reference evidence="2 3" key="1">
    <citation type="journal article" date="2018" name="Evol. Lett.">
        <title>Horizontal gene cluster transfer increased hallucinogenic mushroom diversity.</title>
        <authorList>
            <person name="Reynolds H.T."/>
            <person name="Vijayakumar V."/>
            <person name="Gluck-Thaler E."/>
            <person name="Korotkin H.B."/>
            <person name="Matheny P.B."/>
            <person name="Slot J.C."/>
        </authorList>
    </citation>
    <scope>NUCLEOTIDE SEQUENCE [LARGE SCALE GENOMIC DNA]</scope>
    <source>
        <strain evidence="2 3">2629</strain>
    </source>
</reference>
<keyword evidence="1" id="KW-0472">Membrane</keyword>
<name>A0A409VGX2_9AGAR</name>
<organism evidence="2 3">
    <name type="scientific">Panaeolus cyanescens</name>
    <dbReference type="NCBI Taxonomy" id="181874"/>
    <lineage>
        <taxon>Eukaryota</taxon>
        <taxon>Fungi</taxon>
        <taxon>Dikarya</taxon>
        <taxon>Basidiomycota</taxon>
        <taxon>Agaricomycotina</taxon>
        <taxon>Agaricomycetes</taxon>
        <taxon>Agaricomycetidae</taxon>
        <taxon>Agaricales</taxon>
        <taxon>Agaricineae</taxon>
        <taxon>Galeropsidaceae</taxon>
        <taxon>Panaeolus</taxon>
    </lineage>
</organism>
<gene>
    <name evidence="2" type="ORF">CVT24_010804</name>
</gene>
<dbReference type="OrthoDB" id="3346544at2759"/>
<dbReference type="InParanoid" id="A0A409VGX2"/>
<keyword evidence="1" id="KW-1133">Transmembrane helix</keyword>
<sequence length="524" mass="58816">MSPSDRHLTPEDFFAPVGTCVEIYRTWIVWNRNIWAVLLPILIDVAHFIVTCTTIHGYLYPEHLAPETLQAWYQAAFPLSFAQNVLTTGLIWYKIRSQCIHSKANGVFQTGGALTLDHAARYLIETAAIYPIQLLIIIILQSFQHPAVCMVITIMVPSIGITFVLMTVRVYLGGVPLFKPGIRNVSSWTPQSQPDYITDAEVNHCTSLNEQGDCINSRRHNGNSRGPTDFNDHAPFATFYLVMMTLMWLVAALHMGISIQRFLRVFVLELELNSADTYTRLLDATRWDTTTHMALAATMTWLGDILVIYRTYIVWERNLWIIALPVLIDIANMVVNSMTMYWFTHPNLVPRSVLYSWYLPVYPLIFAQNVLTTGLLAYKIWSQHRESVAHGVAPSSDGLTLAYVARIIIESAIVYTLELLVTIVLITIRHPAAGMVIVCMVPSIGIVFVLLAIRVYFGGKPMDGGKDKFASHLPSWLGTSDSDDDDMEFNRPPSTVTTARVDLALSAAKETEPSPNHSNSKDNI</sequence>
<proteinExistence type="predicted"/>
<keyword evidence="3" id="KW-1185">Reference proteome</keyword>
<evidence type="ECO:0000313" key="2">
    <source>
        <dbReference type="EMBL" id="PPQ65508.1"/>
    </source>
</evidence>
<feature type="transmembrane region" description="Helical" evidence="1">
    <location>
        <begin position="237"/>
        <end position="257"/>
    </location>
</feature>
<feature type="transmembrane region" description="Helical" evidence="1">
    <location>
        <begin position="355"/>
        <end position="378"/>
    </location>
</feature>
<keyword evidence="1" id="KW-0812">Transmembrane</keyword>
<protein>
    <submittedName>
        <fullName evidence="2">Uncharacterized protein</fullName>
    </submittedName>
</protein>
<dbReference type="Proteomes" id="UP000284842">
    <property type="component" value="Unassembled WGS sequence"/>
</dbReference>
<feature type="transmembrane region" description="Helical" evidence="1">
    <location>
        <begin position="319"/>
        <end position="343"/>
    </location>
</feature>
<dbReference type="AlphaFoldDB" id="A0A409VGX2"/>
<feature type="transmembrane region" description="Helical" evidence="1">
    <location>
        <begin position="147"/>
        <end position="172"/>
    </location>
</feature>